<evidence type="ECO:0000256" key="4">
    <source>
        <dbReference type="PROSITE-ProRule" id="PRU01161"/>
    </source>
</evidence>
<dbReference type="CDD" id="cd07211">
    <property type="entry name" value="Pat_PNPLA8"/>
    <property type="match status" value="1"/>
</dbReference>
<evidence type="ECO:0000259" key="7">
    <source>
        <dbReference type="PROSITE" id="PS51635"/>
    </source>
</evidence>
<dbReference type="InterPro" id="IPR005135">
    <property type="entry name" value="Endo/exonuclease/phosphatase"/>
</dbReference>
<feature type="compositionally biased region" description="Basic and acidic residues" evidence="6">
    <location>
        <begin position="18"/>
        <end position="32"/>
    </location>
</feature>
<keyword evidence="3 4" id="KW-0443">Lipid metabolism</keyword>
<name>A0AAD1RT69_PELCU</name>
<feature type="active site" description="Proton acceptor" evidence="4">
    <location>
        <position position="1183"/>
    </location>
</feature>
<organism evidence="8 9">
    <name type="scientific">Pelobates cultripes</name>
    <name type="common">Western spadefoot toad</name>
    <dbReference type="NCBI Taxonomy" id="61616"/>
    <lineage>
        <taxon>Eukaryota</taxon>
        <taxon>Metazoa</taxon>
        <taxon>Chordata</taxon>
        <taxon>Craniata</taxon>
        <taxon>Vertebrata</taxon>
        <taxon>Euteleostomi</taxon>
        <taxon>Amphibia</taxon>
        <taxon>Batrachia</taxon>
        <taxon>Anura</taxon>
        <taxon>Pelobatoidea</taxon>
        <taxon>Pelobatidae</taxon>
        <taxon>Pelobates</taxon>
    </lineage>
</organism>
<dbReference type="Pfam" id="PF03372">
    <property type="entry name" value="Exo_endo_phos"/>
    <property type="match status" value="1"/>
</dbReference>
<dbReference type="GO" id="GO:0016042">
    <property type="term" value="P:lipid catabolic process"/>
    <property type="evidence" value="ECO:0007669"/>
    <property type="project" value="UniProtKB-UniRule"/>
</dbReference>
<dbReference type="InterPro" id="IPR045217">
    <property type="entry name" value="PNPLA8-like"/>
</dbReference>
<dbReference type="PANTHER" id="PTHR24185:SF1">
    <property type="entry name" value="CALCIUM-INDEPENDENT PHOSPHOLIPASE A2-GAMMA"/>
    <property type="match status" value="1"/>
</dbReference>
<sequence>MRMRAPSRAENVRAGNSRRRDQLLTADVKRSTAVEQNGDPRGSQPPSPSASEESVEDTDIRTILTQLPSKKDLVDMFQRLENTFSEKLQAVSTDVQHLEARVQALEDTEETTERLWSECHKTRTLRADAVLYLQRKLDDVDNRGRRNNLRVRGIPESPEGTAENPIQVLTTLFNLILARPPETAIQFDRAHRAARPRNLPSDRPRDLICRLHNFPLKEEIFRKARQNRDLQLEGHPVTVYQDLSPSTLQARRALKPITLALLEKQIKFRWNFPFALTVTTHSGTHTITTPADVPEFQRALGLPLPEVEDWISLAARNRAHPTGHCDRPHNRGNPLRILQSRYPFIKLTRLGPVTAERPPSPHPPREALVIACTVLRHYHSLQHHTQMAHIKIMSLNVRGLNTPEKRNILAQKIDRQRADIIFIQETHYRGDFQSKLRSKHIQQTYYSNYGRSKSRGVAILITSQAALTDASIKTDPGRRFIFVKWKCQGSLITLANIYAPNSDQGSFARSCLNKLESFAEGMVIVGGDWNMAVDHSVDSSSHTTDIRRHQAPQDESRHVIPCTEENIPVAGAAVTGAASQSAIGHRPGAPTSEQDMNDHSVILCMKKNTILSDVRIGVFGYISQSKTLCSKVGQRTLNRNHIPGHCSNGGSTSSTAITAIRKSMSRIKNTFDSVSKAVSSTHNELRARIVRPKPSPSSVVKEETSQIIQSNAPQQNPIGSEVKNNSTNQITNSEPVGTADSIPSVEQEISLHTTKGSADPKTWLFHANSFASNFGETYNFLANHINYYYFGETSMEKKKMIQNGNTAASKEVCSDVTSEAAVEENTPVSTKKSISNFLSNQSSNVHALVGSYLGGLVPKRRSEPKAMLEENGKEQNGELAEGKVEQETPKESKGADERAKRLSLQREKIIARLSVDNRTRALVQALHRATDRRLCISRLEELSCHLLEFPETRGVAVKERVIPCLLRLRQAHDETLQAVVREALALVGYNDPVKGRGIRVLTIDGGGTRGIVALQTLRKLEEMTGKPVHNLFDYICGVSTGAILAFMLGLFRIPLDECEELYRQLGKDVFKQNVIVGTVKMGWNHAFYDSEIWEKMLKERMGSDLLIESARDPLCPKVSAVSTVVNRGLPLKAFVFRNYNHIPGVKSHYMGGCQYNLWQAIRASSAAPGYFQEYVLGNDLHQDGGLLINNPCALAIHECKCLWPNVPFQCVVSLGTGRFESAGKGTATHTSLKAKLTNVISSATDTEEVHKMLDALLPPDTYFRFNPVMNEDVPLDENRKEKLAQLQMDGNNYLERNEEKLKKAAKILSQEKTSIQQFSDWFKLKRDMYDGLPLFSKL</sequence>
<feature type="region of interest" description="Disordered" evidence="6">
    <location>
        <begin position="1"/>
        <end position="58"/>
    </location>
</feature>
<dbReference type="SUPFAM" id="SSF56219">
    <property type="entry name" value="DNase I-like"/>
    <property type="match status" value="1"/>
</dbReference>
<reference evidence="8" key="1">
    <citation type="submission" date="2022-03" db="EMBL/GenBank/DDBJ databases">
        <authorList>
            <person name="Alioto T."/>
            <person name="Alioto T."/>
            <person name="Gomez Garrido J."/>
        </authorList>
    </citation>
    <scope>NUCLEOTIDE SEQUENCE</scope>
</reference>
<feature type="short sequence motif" description="GXSXG" evidence="4">
    <location>
        <begin position="1037"/>
        <end position="1041"/>
    </location>
</feature>
<evidence type="ECO:0000256" key="5">
    <source>
        <dbReference type="SAM" id="Coils"/>
    </source>
</evidence>
<keyword evidence="1 4" id="KW-0378">Hydrolase</keyword>
<dbReference type="SUPFAM" id="SSF52151">
    <property type="entry name" value="FabD/lysophospholipase-like"/>
    <property type="match status" value="1"/>
</dbReference>
<gene>
    <name evidence="8" type="ORF">PECUL_23A018637</name>
</gene>
<dbReference type="PROSITE" id="PS51635">
    <property type="entry name" value="PNPLA"/>
    <property type="match status" value="1"/>
</dbReference>
<dbReference type="GO" id="GO:0047499">
    <property type="term" value="F:calcium-independent phospholipase A2 activity"/>
    <property type="evidence" value="ECO:0007669"/>
    <property type="project" value="TreeGrafter"/>
</dbReference>
<dbReference type="CDD" id="cd09076">
    <property type="entry name" value="L1-EN"/>
    <property type="match status" value="1"/>
</dbReference>
<evidence type="ECO:0000256" key="6">
    <source>
        <dbReference type="SAM" id="MobiDB-lite"/>
    </source>
</evidence>
<dbReference type="Gene3D" id="3.60.10.10">
    <property type="entry name" value="Endonuclease/exonuclease/phosphatase"/>
    <property type="match status" value="1"/>
</dbReference>
<dbReference type="Pfam" id="PF01734">
    <property type="entry name" value="Patatin"/>
    <property type="match status" value="1"/>
</dbReference>
<keyword evidence="2 4" id="KW-0442">Lipid degradation</keyword>
<dbReference type="Proteomes" id="UP001295444">
    <property type="component" value="Chromosome 03"/>
</dbReference>
<evidence type="ECO:0000256" key="2">
    <source>
        <dbReference type="ARBA" id="ARBA00022963"/>
    </source>
</evidence>
<dbReference type="GO" id="GO:0019369">
    <property type="term" value="P:arachidonate metabolic process"/>
    <property type="evidence" value="ECO:0007669"/>
    <property type="project" value="TreeGrafter"/>
</dbReference>
<evidence type="ECO:0000256" key="3">
    <source>
        <dbReference type="ARBA" id="ARBA00023098"/>
    </source>
</evidence>
<evidence type="ECO:0000313" key="9">
    <source>
        <dbReference type="Proteomes" id="UP001295444"/>
    </source>
</evidence>
<dbReference type="GO" id="GO:0016020">
    <property type="term" value="C:membrane"/>
    <property type="evidence" value="ECO:0007669"/>
    <property type="project" value="TreeGrafter"/>
</dbReference>
<evidence type="ECO:0000256" key="1">
    <source>
        <dbReference type="ARBA" id="ARBA00022801"/>
    </source>
</evidence>
<feature type="region of interest" description="Disordered" evidence="6">
    <location>
        <begin position="691"/>
        <end position="742"/>
    </location>
</feature>
<accession>A0AAD1RT69</accession>
<dbReference type="PANTHER" id="PTHR24185">
    <property type="entry name" value="CALCIUM-INDEPENDENT PHOSPHOLIPASE A2-GAMMA"/>
    <property type="match status" value="1"/>
</dbReference>
<feature type="short sequence motif" description="GXGXXG" evidence="4">
    <location>
        <begin position="1005"/>
        <end position="1010"/>
    </location>
</feature>
<feature type="coiled-coil region" evidence="5">
    <location>
        <begin position="88"/>
        <end position="115"/>
    </location>
</feature>
<keyword evidence="5" id="KW-0175">Coiled coil</keyword>
<feature type="domain" description="PNPLA" evidence="7">
    <location>
        <begin position="1001"/>
        <end position="1196"/>
    </location>
</feature>
<feature type="active site" description="Nucleophile" evidence="4">
    <location>
        <position position="1039"/>
    </location>
</feature>
<protein>
    <submittedName>
        <fullName evidence="8">Calcium-independent phospholipase A2-gamma isoform X1</fullName>
    </submittedName>
</protein>
<dbReference type="EMBL" id="OW240914">
    <property type="protein sequence ID" value="CAH2278026.1"/>
    <property type="molecule type" value="Genomic_DNA"/>
</dbReference>
<dbReference type="Gene3D" id="3.40.1090.10">
    <property type="entry name" value="Cytosolic phospholipase A2 catalytic domain"/>
    <property type="match status" value="1"/>
</dbReference>
<proteinExistence type="predicted"/>
<dbReference type="Gene3D" id="3.30.70.1820">
    <property type="entry name" value="L1 transposable element, RRM domain"/>
    <property type="match status" value="1"/>
</dbReference>
<keyword evidence="9" id="KW-1185">Reference proteome</keyword>
<feature type="compositionally biased region" description="Polar residues" evidence="6">
    <location>
        <begin position="705"/>
        <end position="735"/>
    </location>
</feature>
<dbReference type="InterPro" id="IPR036691">
    <property type="entry name" value="Endo/exonu/phosph_ase_sf"/>
</dbReference>
<feature type="short sequence motif" description="DGA/G" evidence="4">
    <location>
        <begin position="1183"/>
        <end position="1185"/>
    </location>
</feature>
<dbReference type="InterPro" id="IPR016035">
    <property type="entry name" value="Acyl_Trfase/lysoPLipase"/>
</dbReference>
<evidence type="ECO:0000313" key="8">
    <source>
        <dbReference type="EMBL" id="CAH2278026.1"/>
    </source>
</evidence>
<dbReference type="InterPro" id="IPR002641">
    <property type="entry name" value="PNPLA_dom"/>
</dbReference>
<feature type="region of interest" description="Disordered" evidence="6">
    <location>
        <begin position="865"/>
        <end position="900"/>
    </location>
</feature>